<proteinExistence type="predicted"/>
<dbReference type="PANTHER" id="PTHR33371">
    <property type="entry name" value="INTERMEMBRANE PHOSPHOLIPID TRANSPORT SYSTEM BINDING PROTEIN MLAD-RELATED"/>
    <property type="match status" value="1"/>
</dbReference>
<dbReference type="EMBL" id="AP022595">
    <property type="protein sequence ID" value="BBY61016.1"/>
    <property type="molecule type" value="Genomic_DNA"/>
</dbReference>
<dbReference type="AlphaFoldDB" id="A0A7I7SYW4"/>
<dbReference type="InterPro" id="IPR005693">
    <property type="entry name" value="Mce"/>
</dbReference>
<feature type="region of interest" description="Disordered" evidence="1">
    <location>
        <begin position="435"/>
        <end position="500"/>
    </location>
</feature>
<protein>
    <submittedName>
        <fullName evidence="4">Virulence factor Mce</fullName>
    </submittedName>
</protein>
<evidence type="ECO:0000256" key="1">
    <source>
        <dbReference type="SAM" id="MobiDB-lite"/>
    </source>
</evidence>
<evidence type="ECO:0000256" key="2">
    <source>
        <dbReference type="SAM" id="Phobius"/>
    </source>
</evidence>
<dbReference type="InterPro" id="IPR052336">
    <property type="entry name" value="MlaD_Phospholipid_Transporter"/>
</dbReference>
<dbReference type="Proteomes" id="UP000466445">
    <property type="component" value="Chromosome"/>
</dbReference>
<dbReference type="PANTHER" id="PTHR33371:SF16">
    <property type="entry name" value="MCE-FAMILY PROTEIN MCE3F"/>
    <property type="match status" value="1"/>
</dbReference>
<dbReference type="InterPro" id="IPR003399">
    <property type="entry name" value="Mce/MlaD"/>
</dbReference>
<keyword evidence="2" id="KW-0812">Transmembrane</keyword>
<dbReference type="KEGG" id="msar:MSAR_41520"/>
<keyword evidence="2" id="KW-0472">Membrane</keyword>
<dbReference type="NCBIfam" id="TIGR00996">
    <property type="entry name" value="Mtu_fam_mce"/>
    <property type="match status" value="1"/>
</dbReference>
<sequence length="532" mass="55829">MLTRFVRNQLIIFTIASVVGIGVMVVAYLQVGTLLGIGKMNVTLQLPRTGGLYQFSNVTYRGVQLGKVTEVRPTRTGAEATLSLDTSPKVPADLEARVLSVSAVGEQYVDLVPRTDSGPYLHDGSVISVKDARIPQAVGPMLDQTNMLLKSIPTDRLTDLLSNAYQGLNGTGDDLTTLNDSASKLAADFSGAADQARTLVEDSRPLLDGQVASSDAIRTWARSLAGITDQLNINDPQWRGILANGPGAVDEASELLRQVKPTLPVLLANLTTLGQVGVTYNKSLEQLLVLLPPYIGSIQAVGSPLNNPTGMTLGDFTLTISDPPPCTVGFLPPSQWRSPEDTSDADTPDGLYCKLPQDSPTAVRGARNYPCMAQPGKRAPTVEICDSDRPFEPLAMRQHATGPNPIDPNLIAQGIPPDDRATFQDHIFGPLQGTPMPTGPVPAPPAGQTAPPGGFRGPVGAPDIAPADTGGGPGVAPSAFTPGPSGGGPSVAIATYDPSTGQYATPNGNVFRQTDLARTGGDQSWKDMFPTT</sequence>
<feature type="domain" description="Mce/MlaD" evidence="3">
    <location>
        <begin position="41"/>
        <end position="113"/>
    </location>
</feature>
<keyword evidence="2" id="KW-1133">Transmembrane helix</keyword>
<dbReference type="GO" id="GO:0005576">
    <property type="term" value="C:extracellular region"/>
    <property type="evidence" value="ECO:0007669"/>
    <property type="project" value="TreeGrafter"/>
</dbReference>
<evidence type="ECO:0000313" key="4">
    <source>
        <dbReference type="EMBL" id="BBY61016.1"/>
    </source>
</evidence>
<dbReference type="Pfam" id="PF02470">
    <property type="entry name" value="MlaD"/>
    <property type="match status" value="1"/>
</dbReference>
<keyword evidence="5" id="KW-1185">Reference proteome</keyword>
<organism evidence="4 5">
    <name type="scientific">Mycolicibacterium sarraceniae</name>
    <dbReference type="NCBI Taxonomy" id="1534348"/>
    <lineage>
        <taxon>Bacteria</taxon>
        <taxon>Bacillati</taxon>
        <taxon>Actinomycetota</taxon>
        <taxon>Actinomycetes</taxon>
        <taxon>Mycobacteriales</taxon>
        <taxon>Mycobacteriaceae</taxon>
        <taxon>Mycolicibacterium</taxon>
    </lineage>
</organism>
<gene>
    <name evidence="4" type="ORF">MSAR_41520</name>
</gene>
<evidence type="ECO:0000313" key="5">
    <source>
        <dbReference type="Proteomes" id="UP000466445"/>
    </source>
</evidence>
<name>A0A7I7SYW4_9MYCO</name>
<feature type="transmembrane region" description="Helical" evidence="2">
    <location>
        <begin position="12"/>
        <end position="31"/>
    </location>
</feature>
<accession>A0A7I7SYW4</accession>
<dbReference type="RefSeq" id="WP_163699858.1">
    <property type="nucleotide sequence ID" value="NZ_AP022595.1"/>
</dbReference>
<reference evidence="4 5" key="1">
    <citation type="journal article" date="2019" name="Emerg. Microbes Infect.">
        <title>Comprehensive subspecies identification of 175 nontuberculous mycobacteria species based on 7547 genomic profiles.</title>
        <authorList>
            <person name="Matsumoto Y."/>
            <person name="Kinjo T."/>
            <person name="Motooka D."/>
            <person name="Nabeya D."/>
            <person name="Jung N."/>
            <person name="Uechi K."/>
            <person name="Horii T."/>
            <person name="Iida T."/>
            <person name="Fujita J."/>
            <person name="Nakamura S."/>
        </authorList>
    </citation>
    <scope>NUCLEOTIDE SEQUENCE [LARGE SCALE GENOMIC DNA]</scope>
    <source>
        <strain evidence="4 5">JCM 30395</strain>
    </source>
</reference>
<evidence type="ECO:0000259" key="3">
    <source>
        <dbReference type="Pfam" id="PF02470"/>
    </source>
</evidence>